<dbReference type="InterPro" id="IPR008925">
    <property type="entry name" value="aa_tRNA-synth_I_cd-bd_sf"/>
</dbReference>
<comment type="catalytic activity">
    <reaction evidence="8">
        <text>tRNA(Glu) + L-glutamate + ATP = L-glutamyl-tRNA(Glu) + AMP + diphosphate</text>
        <dbReference type="Rhea" id="RHEA:23540"/>
        <dbReference type="Rhea" id="RHEA-COMP:9663"/>
        <dbReference type="Rhea" id="RHEA-COMP:9680"/>
        <dbReference type="ChEBI" id="CHEBI:29985"/>
        <dbReference type="ChEBI" id="CHEBI:30616"/>
        <dbReference type="ChEBI" id="CHEBI:33019"/>
        <dbReference type="ChEBI" id="CHEBI:78442"/>
        <dbReference type="ChEBI" id="CHEBI:78520"/>
        <dbReference type="ChEBI" id="CHEBI:456215"/>
        <dbReference type="EC" id="6.1.1.17"/>
    </reaction>
</comment>
<keyword evidence="5 8" id="KW-0067">ATP-binding</keyword>
<evidence type="ECO:0000259" key="10">
    <source>
        <dbReference type="Pfam" id="PF19269"/>
    </source>
</evidence>
<comment type="caution">
    <text evidence="11">The sequence shown here is derived from an EMBL/GenBank/DDBJ whole genome shotgun (WGS) entry which is preliminary data.</text>
</comment>
<keyword evidence="3 8" id="KW-0436">Ligase</keyword>
<reference evidence="11 12" key="1">
    <citation type="submission" date="2019-08" db="EMBL/GenBank/DDBJ databases">
        <title>Sphingorhabdus soil sp. nov., isolated from arctic soil.</title>
        <authorList>
            <person name="Liu Y."/>
        </authorList>
    </citation>
    <scope>NUCLEOTIDE SEQUENCE [LARGE SCALE GENOMIC DNA]</scope>
    <source>
        <strain evidence="11 12">D-2Q-5-6</strain>
    </source>
</reference>
<feature type="short sequence motif" description="'HIGH' region" evidence="8">
    <location>
        <begin position="13"/>
        <end position="23"/>
    </location>
</feature>
<evidence type="ECO:0000256" key="6">
    <source>
        <dbReference type="ARBA" id="ARBA00022917"/>
    </source>
</evidence>
<dbReference type="InterPro" id="IPR049940">
    <property type="entry name" value="GluQ/Sye"/>
</dbReference>
<comment type="subunit">
    <text evidence="8">Monomer.</text>
</comment>
<dbReference type="EMBL" id="VOPY01000001">
    <property type="protein sequence ID" value="TXC73345.1"/>
    <property type="molecule type" value="Genomic_DNA"/>
</dbReference>
<comment type="subcellular location">
    <subcellularLocation>
        <location evidence="8">Cytoplasm</location>
    </subcellularLocation>
</comment>
<dbReference type="InterPro" id="IPR045462">
    <property type="entry name" value="aa-tRNA-synth_I_cd-bd"/>
</dbReference>
<name>A0A5C6UQP4_9SPHN</name>
<dbReference type="PANTHER" id="PTHR43311">
    <property type="entry name" value="GLUTAMATE--TRNA LIGASE"/>
    <property type="match status" value="1"/>
</dbReference>
<dbReference type="NCBIfam" id="TIGR00464">
    <property type="entry name" value="gltX_bact"/>
    <property type="match status" value="1"/>
</dbReference>
<keyword evidence="2 8" id="KW-0963">Cytoplasm</keyword>
<protein>
    <recommendedName>
        <fullName evidence="8">Glutamate--tRNA ligase</fullName>
        <ecNumber evidence="8">6.1.1.17</ecNumber>
    </recommendedName>
    <alternativeName>
        <fullName evidence="8">Glutamyl-tRNA synthetase</fullName>
        <shortName evidence="8">GluRS</shortName>
    </alternativeName>
</protein>
<evidence type="ECO:0000259" key="9">
    <source>
        <dbReference type="Pfam" id="PF00749"/>
    </source>
</evidence>
<dbReference type="RefSeq" id="WP_147121182.1">
    <property type="nucleotide sequence ID" value="NZ_VOPY01000001.1"/>
</dbReference>
<dbReference type="AlphaFoldDB" id="A0A5C6UQP4"/>
<dbReference type="OrthoDB" id="9807503at2"/>
<evidence type="ECO:0000256" key="7">
    <source>
        <dbReference type="ARBA" id="ARBA00023146"/>
    </source>
</evidence>
<dbReference type="InterPro" id="IPR020058">
    <property type="entry name" value="Glu/Gln-tRNA-synth_Ib_cat-dom"/>
</dbReference>
<feature type="domain" description="Glutamyl/glutaminyl-tRNA synthetase class Ib catalytic" evidence="9">
    <location>
        <begin position="8"/>
        <end position="310"/>
    </location>
</feature>
<keyword evidence="6 8" id="KW-0648">Protein biosynthesis</keyword>
<dbReference type="PROSITE" id="PS00178">
    <property type="entry name" value="AA_TRNA_LIGASE_I"/>
    <property type="match status" value="1"/>
</dbReference>
<dbReference type="InterPro" id="IPR014729">
    <property type="entry name" value="Rossmann-like_a/b/a_fold"/>
</dbReference>
<keyword evidence="4 8" id="KW-0547">Nucleotide-binding</keyword>
<dbReference type="InterPro" id="IPR000924">
    <property type="entry name" value="Glu/Gln-tRNA-synth"/>
</dbReference>
<feature type="domain" description="Aminoacyl-tRNA synthetase class I anticodon-binding" evidence="10">
    <location>
        <begin position="369"/>
        <end position="447"/>
    </location>
</feature>
<dbReference type="GO" id="GO:0004818">
    <property type="term" value="F:glutamate-tRNA ligase activity"/>
    <property type="evidence" value="ECO:0007669"/>
    <property type="project" value="UniProtKB-UniRule"/>
</dbReference>
<dbReference type="Gene3D" id="1.10.10.350">
    <property type="match status" value="1"/>
</dbReference>
<keyword evidence="7 8" id="KW-0030">Aminoacyl-tRNA synthetase</keyword>
<evidence type="ECO:0000313" key="11">
    <source>
        <dbReference type="EMBL" id="TXC73345.1"/>
    </source>
</evidence>
<evidence type="ECO:0000256" key="2">
    <source>
        <dbReference type="ARBA" id="ARBA00022490"/>
    </source>
</evidence>
<dbReference type="GO" id="GO:0005524">
    <property type="term" value="F:ATP binding"/>
    <property type="evidence" value="ECO:0007669"/>
    <property type="project" value="UniProtKB-UniRule"/>
</dbReference>
<comment type="function">
    <text evidence="8">Catalyzes the attachment of glutamate to tRNA(Glu) in a two-step reaction: glutamate is first activated by ATP to form Glu-AMP and then transferred to the acceptor end of tRNA(Glu).</text>
</comment>
<dbReference type="Proteomes" id="UP000321129">
    <property type="component" value="Unassembled WGS sequence"/>
</dbReference>
<comment type="caution">
    <text evidence="8">Lacks conserved residue(s) required for the propagation of feature annotation.</text>
</comment>
<organism evidence="11 12">
    <name type="scientific">Flavisphingopyxis soli</name>
    <dbReference type="NCBI Taxonomy" id="2601267"/>
    <lineage>
        <taxon>Bacteria</taxon>
        <taxon>Pseudomonadati</taxon>
        <taxon>Pseudomonadota</taxon>
        <taxon>Alphaproteobacteria</taxon>
        <taxon>Sphingomonadales</taxon>
        <taxon>Sphingopyxidaceae</taxon>
        <taxon>Flavisphingopyxis</taxon>
    </lineage>
</organism>
<dbReference type="InterPro" id="IPR001412">
    <property type="entry name" value="aa-tRNA-synth_I_CS"/>
</dbReference>
<gene>
    <name evidence="8" type="primary">gltX</name>
    <name evidence="11" type="ORF">FSZ31_00840</name>
</gene>
<evidence type="ECO:0000256" key="1">
    <source>
        <dbReference type="ARBA" id="ARBA00007894"/>
    </source>
</evidence>
<dbReference type="Pfam" id="PF19269">
    <property type="entry name" value="Anticodon_2"/>
    <property type="match status" value="1"/>
</dbReference>
<evidence type="ECO:0000256" key="4">
    <source>
        <dbReference type="ARBA" id="ARBA00022741"/>
    </source>
</evidence>
<evidence type="ECO:0000256" key="5">
    <source>
        <dbReference type="ARBA" id="ARBA00022840"/>
    </source>
</evidence>
<dbReference type="InterPro" id="IPR004527">
    <property type="entry name" value="Glu-tRNA-ligase_bac/mito"/>
</dbReference>
<evidence type="ECO:0000256" key="8">
    <source>
        <dbReference type="HAMAP-Rule" id="MF_00022"/>
    </source>
</evidence>
<dbReference type="GO" id="GO:0005737">
    <property type="term" value="C:cytoplasm"/>
    <property type="evidence" value="ECO:0007669"/>
    <property type="project" value="UniProtKB-SubCell"/>
</dbReference>
<dbReference type="PRINTS" id="PR00987">
    <property type="entry name" value="TRNASYNTHGLU"/>
</dbReference>
<proteinExistence type="inferred from homology"/>
<evidence type="ECO:0000313" key="12">
    <source>
        <dbReference type="Proteomes" id="UP000321129"/>
    </source>
</evidence>
<dbReference type="GO" id="GO:0006424">
    <property type="term" value="P:glutamyl-tRNA aminoacylation"/>
    <property type="evidence" value="ECO:0007669"/>
    <property type="project" value="UniProtKB-UniRule"/>
</dbReference>
<sequence>MTPNSDTVTRFAPSPTGNLHVGNIRTALHNWMYARKHGGRFLLRLDDTDQARSEEAFVTAIRHDLGWLGLTPDGEARQSERSHLYEAHFEALKQVGRVYRCYETPEELDLRRKVLLGRGLPPVYERGALALGEDDHAAHAAAGRAPHWRFKLDHDAPIAWDDLIRGSQHFDPQLLSDPVIRRADGSWLYMLPSAIDDIDMRVTHVVRGEDHVSNTAAQIQMFEALGAAPPAFAHEALLVGSEGKLSKRLGSLGADHFRELGIEPIALVALLARIGTSEPVLPVSDVAPLIESFDFANFGRAPARFDDDELKLLNQKIVHGLDYDAVAARLPVDIGAAGWEAIRPNLHTVHEAADIWSCVTGPIAAPPFDDDTRAYLATAAEQAASIDWAGDPWHALTGALKESTDRKGKMLFLPLRQALTGRDSGPDMAALLPLIGSARALERLRAAAQG</sequence>
<dbReference type="SUPFAM" id="SSF48163">
    <property type="entry name" value="An anticodon-binding domain of class I aminoacyl-tRNA synthetases"/>
    <property type="match status" value="1"/>
</dbReference>
<dbReference type="Gene3D" id="3.40.50.620">
    <property type="entry name" value="HUPs"/>
    <property type="match status" value="1"/>
</dbReference>
<feature type="short sequence motif" description="'KMSKS' region" evidence="8">
    <location>
        <begin position="244"/>
        <end position="248"/>
    </location>
</feature>
<dbReference type="SUPFAM" id="SSF52374">
    <property type="entry name" value="Nucleotidylyl transferase"/>
    <property type="match status" value="1"/>
</dbReference>
<dbReference type="GO" id="GO:0000049">
    <property type="term" value="F:tRNA binding"/>
    <property type="evidence" value="ECO:0007669"/>
    <property type="project" value="InterPro"/>
</dbReference>
<comment type="similarity">
    <text evidence="1 8">Belongs to the class-I aminoacyl-tRNA synthetase family. Glutamate--tRNA ligase type 1 subfamily.</text>
</comment>
<dbReference type="Pfam" id="PF00749">
    <property type="entry name" value="tRNA-synt_1c"/>
    <property type="match status" value="1"/>
</dbReference>
<accession>A0A5C6UQP4</accession>
<dbReference type="InterPro" id="IPR020751">
    <property type="entry name" value="aa-tRNA-synth_I_codon-bd_sub2"/>
</dbReference>
<dbReference type="HAMAP" id="MF_00022">
    <property type="entry name" value="Glu_tRNA_synth_type1"/>
    <property type="match status" value="1"/>
</dbReference>
<keyword evidence="12" id="KW-1185">Reference proteome</keyword>
<dbReference type="EC" id="6.1.1.17" evidence="8"/>
<evidence type="ECO:0000256" key="3">
    <source>
        <dbReference type="ARBA" id="ARBA00022598"/>
    </source>
</evidence>
<dbReference type="PANTHER" id="PTHR43311:SF2">
    <property type="entry name" value="GLUTAMATE--TRNA LIGASE, MITOCHONDRIAL-RELATED"/>
    <property type="match status" value="1"/>
</dbReference>
<feature type="binding site" evidence="8">
    <location>
        <position position="247"/>
    </location>
    <ligand>
        <name>ATP</name>
        <dbReference type="ChEBI" id="CHEBI:30616"/>
    </ligand>
</feature>